<name>A0A0N0PDN9_PAPMA</name>
<sequence length="382" mass="42821">MTNVNVSVEFDINTNPIGLRSEEFDMSITDTVHNHNLEEVLHNYKSTKNDRKSNMDDDWTLDKENIVVNPYVAPKESVNFAINEVPDQVLVFDGKRLTIQSEHKNPFDHNREENDFNKTLLPNEISDRPPQRKTIVLNLNDVPAASGVTSVGKNITMSNEQQQRQNEINFQTNKSDLSNLRKTIIYDSSDIANISVTQAIITNILLEKEKRKTIVFENDNGDLSMTQALPSNVLAASKIVPQNKTVLYDVDNISITQAVPTNLLLLNKSVTTSKSVATSQSDFDLSFTQAIPNNMLLSNKSNGSNKRNTIVFDNDKADISITRVLPSNILISDIIKNNIPNENADVQNVSEIISATKENVISRNKEVEDYHVKVITLSPICQ</sequence>
<accession>A0A0N0PDN9</accession>
<dbReference type="AlphaFoldDB" id="A0A0N0PDN9"/>
<protein>
    <submittedName>
        <fullName evidence="1">Uncharacterized protein</fullName>
    </submittedName>
</protein>
<reference evidence="1 2" key="1">
    <citation type="journal article" date="2015" name="Nat. Commun.">
        <title>Outbred genome sequencing and CRISPR/Cas9 gene editing in butterflies.</title>
        <authorList>
            <person name="Li X."/>
            <person name="Fan D."/>
            <person name="Zhang W."/>
            <person name="Liu G."/>
            <person name="Zhang L."/>
            <person name="Zhao L."/>
            <person name="Fang X."/>
            <person name="Chen L."/>
            <person name="Dong Y."/>
            <person name="Chen Y."/>
            <person name="Ding Y."/>
            <person name="Zhao R."/>
            <person name="Feng M."/>
            <person name="Zhu Y."/>
            <person name="Feng Y."/>
            <person name="Jiang X."/>
            <person name="Zhu D."/>
            <person name="Xiang H."/>
            <person name="Feng X."/>
            <person name="Li S."/>
            <person name="Wang J."/>
            <person name="Zhang G."/>
            <person name="Kronforst M.R."/>
            <person name="Wang W."/>
        </authorList>
    </citation>
    <scope>NUCLEOTIDE SEQUENCE [LARGE SCALE GENOMIC DNA]</scope>
    <source>
        <strain evidence="1">Ya'a_city_454_Pm</strain>
        <tissue evidence="1">Whole body</tissue>
    </source>
</reference>
<gene>
    <name evidence="1" type="ORF">RR48_00909</name>
</gene>
<evidence type="ECO:0000313" key="2">
    <source>
        <dbReference type="Proteomes" id="UP000053240"/>
    </source>
</evidence>
<dbReference type="InParanoid" id="A0A0N0PDN9"/>
<organism evidence="1 2">
    <name type="scientific">Papilio machaon</name>
    <name type="common">Old World swallowtail butterfly</name>
    <dbReference type="NCBI Taxonomy" id="76193"/>
    <lineage>
        <taxon>Eukaryota</taxon>
        <taxon>Metazoa</taxon>
        <taxon>Ecdysozoa</taxon>
        <taxon>Arthropoda</taxon>
        <taxon>Hexapoda</taxon>
        <taxon>Insecta</taxon>
        <taxon>Pterygota</taxon>
        <taxon>Neoptera</taxon>
        <taxon>Endopterygota</taxon>
        <taxon>Lepidoptera</taxon>
        <taxon>Glossata</taxon>
        <taxon>Ditrysia</taxon>
        <taxon>Papilionoidea</taxon>
        <taxon>Papilionidae</taxon>
        <taxon>Papilioninae</taxon>
        <taxon>Papilio</taxon>
    </lineage>
</organism>
<keyword evidence="2" id="KW-1185">Reference proteome</keyword>
<evidence type="ECO:0000313" key="1">
    <source>
        <dbReference type="EMBL" id="KPJ17678.1"/>
    </source>
</evidence>
<dbReference type="STRING" id="76193.A0A0N0PDN9"/>
<proteinExistence type="predicted"/>
<dbReference type="EMBL" id="KQ460123">
    <property type="protein sequence ID" value="KPJ17678.1"/>
    <property type="molecule type" value="Genomic_DNA"/>
</dbReference>
<dbReference type="Proteomes" id="UP000053240">
    <property type="component" value="Unassembled WGS sequence"/>
</dbReference>